<dbReference type="EMBL" id="LT629706">
    <property type="protein sequence ID" value="SDN51770.1"/>
    <property type="molecule type" value="Genomic_DNA"/>
</dbReference>
<dbReference type="Proteomes" id="UP000181903">
    <property type="component" value="Chromosome I"/>
</dbReference>
<accession>A0ABY0RBG8</accession>
<evidence type="ECO:0000313" key="2">
    <source>
        <dbReference type="Proteomes" id="UP000181903"/>
    </source>
</evidence>
<proteinExistence type="predicted"/>
<name>A0ABY0RBG8_9PSED</name>
<dbReference type="GeneID" id="66764465"/>
<evidence type="ECO:0000313" key="1">
    <source>
        <dbReference type="EMBL" id="SDN51770.1"/>
    </source>
</evidence>
<reference evidence="1 2" key="1">
    <citation type="submission" date="2016-10" db="EMBL/GenBank/DDBJ databases">
        <authorList>
            <person name="Varghese N."/>
            <person name="Submissions S."/>
        </authorList>
    </citation>
    <scope>NUCLEOTIDE SEQUENCE [LARGE SCALE GENOMIC DNA]</scope>
    <source>
        <strain evidence="1 2">BS2776</strain>
    </source>
</reference>
<organism evidence="1 2">
    <name type="scientific">Pseudomonas poae</name>
    <dbReference type="NCBI Taxonomy" id="200451"/>
    <lineage>
        <taxon>Bacteria</taxon>
        <taxon>Pseudomonadati</taxon>
        <taxon>Pseudomonadota</taxon>
        <taxon>Gammaproteobacteria</taxon>
        <taxon>Pseudomonadales</taxon>
        <taxon>Pseudomonadaceae</taxon>
        <taxon>Pseudomonas</taxon>
    </lineage>
</organism>
<sequence length="49" mass="5545">MKTMTLAFTHKSWLGALSLAYDAGIENVHAWSRRACICNEWTVAYEVKA</sequence>
<protein>
    <submittedName>
        <fullName evidence="1">Uncharacterized protein</fullName>
    </submittedName>
</protein>
<dbReference type="RefSeq" id="WP_156422792.1">
    <property type="nucleotide sequence ID" value="NZ_JYLI01000023.1"/>
</dbReference>
<gene>
    <name evidence="1" type="ORF">SAMN04490208_0562</name>
</gene>
<keyword evidence="2" id="KW-1185">Reference proteome</keyword>